<evidence type="ECO:0000313" key="2">
    <source>
        <dbReference type="EMBL" id="AWY41402.1"/>
    </source>
</evidence>
<evidence type="ECO:0000256" key="1">
    <source>
        <dbReference type="SAM" id="SignalP"/>
    </source>
</evidence>
<reference evidence="2 3" key="1">
    <citation type="submission" date="2018-05" db="EMBL/GenBank/DDBJ databases">
        <title>Whole genome sequence of Pseudomonas putida JBC17.</title>
        <authorList>
            <person name="Lee Y.H."/>
            <person name="David K."/>
        </authorList>
    </citation>
    <scope>NUCLEOTIDE SEQUENCE [LARGE SCALE GENOMIC DNA]</scope>
    <source>
        <strain evidence="2 3">JBC17</strain>
    </source>
</reference>
<sequence>MLKSLIPVLALMIAVSANAAERNDLPSCYGKAHLNDQRAPTSGRLLNVVVDQTIPMPEDIQRAAWGNISRYVGPGDQVRLYSFSALVPGQYVRLLFAGTLDAPISPAQRDDIDMNKLRSFDACMAQQKAQFEGSFGRQFVAALRGATADLPKSEIMFALREVAGDQAKIPADQRILFVISDMLEHSDYTSFYAANKIRELNPAQELSKAQKNGAIGDLHGARVYVAGAGLITDAIKQNYRSGKTMDNLESFWRGYFEKSDATLADFGKPMLNVDLQ</sequence>
<proteinExistence type="predicted"/>
<dbReference type="OrthoDB" id="5365915at2"/>
<dbReference type="Proteomes" id="UP000250299">
    <property type="component" value="Chromosome"/>
</dbReference>
<evidence type="ECO:0000313" key="3">
    <source>
        <dbReference type="Proteomes" id="UP000250299"/>
    </source>
</evidence>
<name>A0A2Z4RJW0_PSEPU</name>
<keyword evidence="1" id="KW-0732">Signal</keyword>
<dbReference type="EMBL" id="CP029693">
    <property type="protein sequence ID" value="AWY41402.1"/>
    <property type="molecule type" value="Genomic_DNA"/>
</dbReference>
<organism evidence="2 3">
    <name type="scientific">Pseudomonas putida</name>
    <name type="common">Arthrobacter siderocapsulatus</name>
    <dbReference type="NCBI Taxonomy" id="303"/>
    <lineage>
        <taxon>Bacteria</taxon>
        <taxon>Pseudomonadati</taxon>
        <taxon>Pseudomonadota</taxon>
        <taxon>Gammaproteobacteria</taxon>
        <taxon>Pseudomonadales</taxon>
        <taxon>Pseudomonadaceae</taxon>
        <taxon>Pseudomonas</taxon>
    </lineage>
</organism>
<feature type="signal peptide" evidence="1">
    <location>
        <begin position="1"/>
        <end position="19"/>
    </location>
</feature>
<protein>
    <submittedName>
        <fullName evidence="2">Uncharacterized protein</fullName>
    </submittedName>
</protein>
<accession>A0A2Z4RJW0</accession>
<gene>
    <name evidence="2" type="ORF">DKY63_16510</name>
</gene>
<feature type="chain" id="PRO_5016280616" evidence="1">
    <location>
        <begin position="20"/>
        <end position="276"/>
    </location>
</feature>
<dbReference type="AlphaFoldDB" id="A0A2Z4RJW0"/>